<dbReference type="InterPro" id="IPR025495">
    <property type="entry name" value="DUF4386"/>
</dbReference>
<reference evidence="2 3" key="1">
    <citation type="submission" date="2024-06" db="EMBL/GenBank/DDBJ databases">
        <title>The Natural Products Discovery Center: Release of the First 8490 Sequenced Strains for Exploring Actinobacteria Biosynthetic Diversity.</title>
        <authorList>
            <person name="Kalkreuter E."/>
            <person name="Kautsar S.A."/>
            <person name="Yang D."/>
            <person name="Bader C.D."/>
            <person name="Teijaro C.N."/>
            <person name="Fluegel L."/>
            <person name="Davis C.M."/>
            <person name="Simpson J.R."/>
            <person name="Lauterbach L."/>
            <person name="Steele A.D."/>
            <person name="Gui C."/>
            <person name="Meng S."/>
            <person name="Li G."/>
            <person name="Viehrig K."/>
            <person name="Ye F."/>
            <person name="Su P."/>
            <person name="Kiefer A.F."/>
            <person name="Nichols A."/>
            <person name="Cepeda A.J."/>
            <person name="Yan W."/>
            <person name="Fan B."/>
            <person name="Jiang Y."/>
            <person name="Adhikari A."/>
            <person name="Zheng C.-J."/>
            <person name="Schuster L."/>
            <person name="Cowan T.M."/>
            <person name="Smanski M.J."/>
            <person name="Chevrette M.G."/>
            <person name="De Carvalho L.P.S."/>
            <person name="Shen B."/>
        </authorList>
    </citation>
    <scope>NUCLEOTIDE SEQUENCE [LARGE SCALE GENOMIC DNA]</scope>
    <source>
        <strain evidence="2 3">NPDC049344</strain>
    </source>
</reference>
<accession>A0ABV3I0I2</accession>
<sequence length="243" mass="25112">MVPARRTAVAAGAFFLLTEVAAIAGLALYGPVLQDADYVVGHGADTRVLLGALFEIVLATAVVGTGVVLFPVLKKQNEGAALGYVCARLLEAAVIVVGIISVLSVVQLRRTYEGAAQSDAASFVTAAKTLVAVHDWTFLMGPNVILGANSLVLAWLLYRARLVPRFIAVLGLVGGALICMSATAVMFGLYEQLSVAGSVAAIPVFAWEVSLAVRLIAKGFEPAALLDRAGGGESRVTPHPATG</sequence>
<feature type="transmembrane region" description="Helical" evidence="1">
    <location>
        <begin position="85"/>
        <end position="106"/>
    </location>
</feature>
<proteinExistence type="predicted"/>
<keyword evidence="3" id="KW-1185">Reference proteome</keyword>
<dbReference type="Proteomes" id="UP001552521">
    <property type="component" value="Unassembled WGS sequence"/>
</dbReference>
<dbReference type="Pfam" id="PF14329">
    <property type="entry name" value="DUF4386"/>
    <property type="match status" value="1"/>
</dbReference>
<comment type="caution">
    <text evidence="2">The sequence shown here is derived from an EMBL/GenBank/DDBJ whole genome shotgun (WGS) entry which is preliminary data.</text>
</comment>
<feature type="transmembrane region" description="Helical" evidence="1">
    <location>
        <begin position="165"/>
        <end position="189"/>
    </location>
</feature>
<evidence type="ECO:0000256" key="1">
    <source>
        <dbReference type="SAM" id="Phobius"/>
    </source>
</evidence>
<evidence type="ECO:0000313" key="2">
    <source>
        <dbReference type="EMBL" id="MEV4684349.1"/>
    </source>
</evidence>
<keyword evidence="1" id="KW-1133">Transmembrane helix</keyword>
<feature type="transmembrane region" description="Helical" evidence="1">
    <location>
        <begin position="136"/>
        <end position="158"/>
    </location>
</feature>
<organism evidence="2 3">
    <name type="scientific">Streptomyces kurssanovii</name>
    <dbReference type="NCBI Taxonomy" id="67312"/>
    <lineage>
        <taxon>Bacteria</taxon>
        <taxon>Bacillati</taxon>
        <taxon>Actinomycetota</taxon>
        <taxon>Actinomycetes</taxon>
        <taxon>Kitasatosporales</taxon>
        <taxon>Streptomycetaceae</taxon>
        <taxon>Streptomyces</taxon>
    </lineage>
</organism>
<dbReference type="EMBL" id="JBFAQK010000050">
    <property type="protein sequence ID" value="MEV4684349.1"/>
    <property type="molecule type" value="Genomic_DNA"/>
</dbReference>
<feature type="transmembrane region" description="Helical" evidence="1">
    <location>
        <begin position="46"/>
        <end position="73"/>
    </location>
</feature>
<keyword evidence="1" id="KW-0812">Transmembrane</keyword>
<gene>
    <name evidence="2" type="ORF">AB0K36_26665</name>
</gene>
<dbReference type="RefSeq" id="WP_364599160.1">
    <property type="nucleotide sequence ID" value="NZ_JBFAQK010000050.1"/>
</dbReference>
<protein>
    <submittedName>
        <fullName evidence="2">DUF4386 domain-containing protein</fullName>
    </submittedName>
</protein>
<keyword evidence="1" id="KW-0472">Membrane</keyword>
<name>A0ABV3I0I2_9ACTN</name>
<evidence type="ECO:0000313" key="3">
    <source>
        <dbReference type="Proteomes" id="UP001552521"/>
    </source>
</evidence>